<evidence type="ECO:0000256" key="7">
    <source>
        <dbReference type="ARBA" id="ARBA00022777"/>
    </source>
</evidence>
<dbReference type="PANTHER" id="PTHR43071:SF1">
    <property type="entry name" value="2-AMINO-4-HYDROXY-6-HYDROXYMETHYLDIHYDROPTERIDINE PYROPHOSPHOKINASE"/>
    <property type="match status" value="1"/>
</dbReference>
<evidence type="ECO:0000256" key="3">
    <source>
        <dbReference type="ARBA" id="ARBA00013253"/>
    </source>
</evidence>
<evidence type="ECO:0000256" key="11">
    <source>
        <dbReference type="ARBA" id="ARBA00029766"/>
    </source>
</evidence>
<dbReference type="GO" id="GO:0003848">
    <property type="term" value="F:2-amino-4-hydroxy-6-hydroxymethyldihydropteridine diphosphokinase activity"/>
    <property type="evidence" value="ECO:0007669"/>
    <property type="project" value="UniProtKB-EC"/>
</dbReference>
<name>A0A1G6GKP2_9GAMM</name>
<dbReference type="EC" id="2.7.6.3" evidence="3"/>
<dbReference type="GO" id="GO:0046656">
    <property type="term" value="P:folic acid biosynthetic process"/>
    <property type="evidence" value="ECO:0007669"/>
    <property type="project" value="UniProtKB-KW"/>
</dbReference>
<protein>
    <recommendedName>
        <fullName evidence="4">2-amino-4-hydroxy-6-hydroxymethyldihydropteridine pyrophosphokinase</fullName>
        <ecNumber evidence="3">2.7.6.3</ecNumber>
    </recommendedName>
    <alternativeName>
        <fullName evidence="11">6-hydroxymethyl-7,8-dihydropterin pyrophosphokinase</fullName>
    </alternativeName>
    <alternativeName>
        <fullName evidence="12">7,8-dihydro-6-hydroxymethylpterin-pyrophosphokinase</fullName>
    </alternativeName>
</protein>
<dbReference type="AlphaFoldDB" id="A0A1G6GKP2"/>
<keyword evidence="8" id="KW-0067">ATP-binding</keyword>
<organism evidence="14 15">
    <name type="scientific">Acinetobacter marinus</name>
    <dbReference type="NCBI Taxonomy" id="281375"/>
    <lineage>
        <taxon>Bacteria</taxon>
        <taxon>Pseudomonadati</taxon>
        <taxon>Pseudomonadota</taxon>
        <taxon>Gammaproteobacteria</taxon>
        <taxon>Moraxellales</taxon>
        <taxon>Moraxellaceae</taxon>
        <taxon>Acinetobacter</taxon>
    </lineage>
</organism>
<dbReference type="SUPFAM" id="SSF55083">
    <property type="entry name" value="6-hydroxymethyl-7,8-dihydropterin pyrophosphokinase, HPPK"/>
    <property type="match status" value="1"/>
</dbReference>
<keyword evidence="15" id="KW-1185">Reference proteome</keyword>
<dbReference type="GO" id="GO:0046654">
    <property type="term" value="P:tetrahydrofolate biosynthetic process"/>
    <property type="evidence" value="ECO:0007669"/>
    <property type="project" value="UniProtKB-UniPathway"/>
</dbReference>
<evidence type="ECO:0000313" key="15">
    <source>
        <dbReference type="Proteomes" id="UP000242317"/>
    </source>
</evidence>
<dbReference type="GO" id="GO:0005524">
    <property type="term" value="F:ATP binding"/>
    <property type="evidence" value="ECO:0007669"/>
    <property type="project" value="UniProtKB-KW"/>
</dbReference>
<evidence type="ECO:0000256" key="2">
    <source>
        <dbReference type="ARBA" id="ARBA00005810"/>
    </source>
</evidence>
<evidence type="ECO:0000256" key="6">
    <source>
        <dbReference type="ARBA" id="ARBA00022741"/>
    </source>
</evidence>
<feature type="domain" description="7,8-dihydro-6-hydroxymethylpterin-pyrophosphokinase" evidence="13">
    <location>
        <begin position="6"/>
        <end position="122"/>
    </location>
</feature>
<comment type="function">
    <text evidence="10">Catalyzes the transfer of pyrophosphate from adenosine triphosphate (ATP) to 6-hydroxymethyl-7,8-dihydropterin, an enzymatic step in folate biosynthesis pathway.</text>
</comment>
<dbReference type="RefSeq" id="WP_092614481.1">
    <property type="nucleotide sequence ID" value="NZ_FMYK01000001.1"/>
</dbReference>
<dbReference type="PANTHER" id="PTHR43071">
    <property type="entry name" value="2-AMINO-4-HYDROXY-6-HYDROXYMETHYLDIHYDROPTERIDINE PYROPHOSPHOKINASE"/>
    <property type="match status" value="1"/>
</dbReference>
<evidence type="ECO:0000256" key="9">
    <source>
        <dbReference type="ARBA" id="ARBA00022909"/>
    </source>
</evidence>
<evidence type="ECO:0000256" key="10">
    <source>
        <dbReference type="ARBA" id="ARBA00029409"/>
    </source>
</evidence>
<sequence length="145" mass="16287">MTTYAIAIATNLEKAKHLQLCLDTLKTWGACQVSSIYEMPCRDQVGADYWNAACLLESPMPLDHVFSALKQLENDAGRKRPSHSISLDVDLIAWGDSLQSMQFNPKKCPLADDVVIPLAEIWQDQRLKQVTHDFLCIDLAQINTL</sequence>
<accession>A0A1G6GKP2</accession>
<evidence type="ECO:0000313" key="14">
    <source>
        <dbReference type="EMBL" id="SDB82520.1"/>
    </source>
</evidence>
<keyword evidence="5" id="KW-0808">Transferase</keyword>
<keyword evidence="6" id="KW-0547">Nucleotide-binding</keyword>
<dbReference type="InterPro" id="IPR035907">
    <property type="entry name" value="Hppk_sf"/>
</dbReference>
<evidence type="ECO:0000256" key="1">
    <source>
        <dbReference type="ARBA" id="ARBA00005051"/>
    </source>
</evidence>
<dbReference type="InterPro" id="IPR000550">
    <property type="entry name" value="Hppk"/>
</dbReference>
<keyword evidence="7 14" id="KW-0418">Kinase</keyword>
<reference evidence="15" key="1">
    <citation type="submission" date="2016-09" db="EMBL/GenBank/DDBJ databases">
        <authorList>
            <person name="Varghese N."/>
            <person name="Submissions S."/>
        </authorList>
    </citation>
    <scope>NUCLEOTIDE SEQUENCE [LARGE SCALE GENOMIC DNA]</scope>
    <source>
        <strain evidence="15">ANC 3699</strain>
    </source>
</reference>
<keyword evidence="9" id="KW-0289">Folate biosynthesis</keyword>
<comment type="similarity">
    <text evidence="2">Belongs to the HPPK family.</text>
</comment>
<dbReference type="EMBL" id="FMYK01000001">
    <property type="protein sequence ID" value="SDB82520.1"/>
    <property type="molecule type" value="Genomic_DNA"/>
</dbReference>
<dbReference type="GO" id="GO:0016301">
    <property type="term" value="F:kinase activity"/>
    <property type="evidence" value="ECO:0007669"/>
    <property type="project" value="UniProtKB-KW"/>
</dbReference>
<evidence type="ECO:0000259" key="13">
    <source>
        <dbReference type="Pfam" id="PF01288"/>
    </source>
</evidence>
<comment type="pathway">
    <text evidence="1">Cofactor biosynthesis; tetrahydrofolate biosynthesis; 2-amino-4-hydroxy-6-hydroxymethyl-7,8-dihydropteridine diphosphate from 7,8-dihydroneopterin triphosphate: step 4/4.</text>
</comment>
<dbReference type="OrthoDB" id="9790168at2"/>
<dbReference type="Proteomes" id="UP000242317">
    <property type="component" value="Unassembled WGS sequence"/>
</dbReference>
<evidence type="ECO:0000256" key="12">
    <source>
        <dbReference type="ARBA" id="ARBA00033413"/>
    </source>
</evidence>
<evidence type="ECO:0000256" key="5">
    <source>
        <dbReference type="ARBA" id="ARBA00022679"/>
    </source>
</evidence>
<dbReference type="Gene3D" id="3.30.70.560">
    <property type="entry name" value="7,8-Dihydro-6-hydroxymethylpterin-pyrophosphokinase HPPK"/>
    <property type="match status" value="1"/>
</dbReference>
<gene>
    <name evidence="14" type="ORF">SAMN05421749_101107</name>
</gene>
<dbReference type="UniPathway" id="UPA00077">
    <property type="reaction ID" value="UER00155"/>
</dbReference>
<proteinExistence type="inferred from homology"/>
<evidence type="ECO:0000256" key="8">
    <source>
        <dbReference type="ARBA" id="ARBA00022840"/>
    </source>
</evidence>
<dbReference type="Pfam" id="PF01288">
    <property type="entry name" value="HPPK"/>
    <property type="match status" value="1"/>
</dbReference>
<evidence type="ECO:0000256" key="4">
    <source>
        <dbReference type="ARBA" id="ARBA00016218"/>
    </source>
</evidence>